<dbReference type="RefSeq" id="WP_093712936.1">
    <property type="nucleotide sequence ID" value="NZ_FONG01000004.1"/>
</dbReference>
<evidence type="ECO:0000259" key="9">
    <source>
        <dbReference type="Pfam" id="PF02771"/>
    </source>
</evidence>
<gene>
    <name evidence="10" type="ORF">SAMN05216251_104272</name>
</gene>
<feature type="domain" description="Acyl-CoA dehydrogenase/oxidase N-terminal" evidence="9">
    <location>
        <begin position="7"/>
        <end position="107"/>
    </location>
</feature>
<dbReference type="Gene3D" id="1.20.140.10">
    <property type="entry name" value="Butyryl-CoA Dehydrogenase, subunit A, domain 3"/>
    <property type="match status" value="1"/>
</dbReference>
<keyword evidence="5 6" id="KW-0560">Oxidoreductase</keyword>
<evidence type="ECO:0000259" key="7">
    <source>
        <dbReference type="Pfam" id="PF00441"/>
    </source>
</evidence>
<evidence type="ECO:0000313" key="10">
    <source>
        <dbReference type="EMBL" id="SFE66005.1"/>
    </source>
</evidence>
<accession>A0A1I2CCW9</accession>
<feature type="domain" description="Acyl-CoA dehydrogenase/oxidase C-terminal" evidence="7">
    <location>
        <begin position="217"/>
        <end position="375"/>
    </location>
</feature>
<dbReference type="OrthoDB" id="3964153at2"/>
<dbReference type="InterPro" id="IPR013786">
    <property type="entry name" value="AcylCoA_DH/ox_N"/>
</dbReference>
<dbReference type="Pfam" id="PF00441">
    <property type="entry name" value="Acyl-CoA_dh_1"/>
    <property type="match status" value="1"/>
</dbReference>
<dbReference type="Gene3D" id="1.10.540.10">
    <property type="entry name" value="Acyl-CoA dehydrogenase/oxidase, N-terminal domain"/>
    <property type="match status" value="1"/>
</dbReference>
<evidence type="ECO:0000256" key="2">
    <source>
        <dbReference type="ARBA" id="ARBA00009347"/>
    </source>
</evidence>
<organism evidence="10 11">
    <name type="scientific">Actinacidiphila alni</name>
    <dbReference type="NCBI Taxonomy" id="380248"/>
    <lineage>
        <taxon>Bacteria</taxon>
        <taxon>Bacillati</taxon>
        <taxon>Actinomycetota</taxon>
        <taxon>Actinomycetes</taxon>
        <taxon>Kitasatosporales</taxon>
        <taxon>Streptomycetaceae</taxon>
        <taxon>Actinacidiphila</taxon>
    </lineage>
</organism>
<dbReference type="InterPro" id="IPR009075">
    <property type="entry name" value="AcylCo_DH/oxidase_C"/>
</dbReference>
<feature type="domain" description="Acyl-CoA oxidase/dehydrogenase middle" evidence="8">
    <location>
        <begin position="111"/>
        <end position="195"/>
    </location>
</feature>
<evidence type="ECO:0000313" key="11">
    <source>
        <dbReference type="Proteomes" id="UP000199323"/>
    </source>
</evidence>
<name>A0A1I2CCW9_9ACTN</name>
<evidence type="ECO:0000256" key="5">
    <source>
        <dbReference type="ARBA" id="ARBA00023002"/>
    </source>
</evidence>
<keyword evidence="11" id="KW-1185">Reference proteome</keyword>
<dbReference type="FunFam" id="2.40.110.10:FF:000011">
    <property type="entry name" value="Acyl-CoA dehydrogenase FadE34"/>
    <property type="match status" value="1"/>
</dbReference>
<dbReference type="PANTHER" id="PTHR43292">
    <property type="entry name" value="ACYL-COA DEHYDROGENASE"/>
    <property type="match status" value="1"/>
</dbReference>
<reference evidence="10 11" key="1">
    <citation type="submission" date="2016-10" db="EMBL/GenBank/DDBJ databases">
        <authorList>
            <person name="de Groot N.N."/>
        </authorList>
    </citation>
    <scope>NUCLEOTIDE SEQUENCE [LARGE SCALE GENOMIC DNA]</scope>
    <source>
        <strain evidence="10 11">CGMCC 4.3510</strain>
    </source>
</reference>
<dbReference type="GO" id="GO:0016627">
    <property type="term" value="F:oxidoreductase activity, acting on the CH-CH group of donors"/>
    <property type="evidence" value="ECO:0007669"/>
    <property type="project" value="InterPro"/>
</dbReference>
<comment type="cofactor">
    <cofactor evidence="1 6">
        <name>FAD</name>
        <dbReference type="ChEBI" id="CHEBI:57692"/>
    </cofactor>
</comment>
<evidence type="ECO:0000259" key="8">
    <source>
        <dbReference type="Pfam" id="PF02770"/>
    </source>
</evidence>
<dbReference type="InterPro" id="IPR037069">
    <property type="entry name" value="AcylCoA_DH/ox_N_sf"/>
</dbReference>
<keyword evidence="4 6" id="KW-0274">FAD</keyword>
<dbReference type="InterPro" id="IPR009100">
    <property type="entry name" value="AcylCoA_DH/oxidase_NM_dom_sf"/>
</dbReference>
<dbReference type="InterPro" id="IPR036250">
    <property type="entry name" value="AcylCo_DH-like_C"/>
</dbReference>
<dbReference type="AlphaFoldDB" id="A0A1I2CCW9"/>
<dbReference type="SUPFAM" id="SSF47203">
    <property type="entry name" value="Acyl-CoA dehydrogenase C-terminal domain-like"/>
    <property type="match status" value="1"/>
</dbReference>
<protein>
    <submittedName>
        <fullName evidence="10">Acyl-CoA dehydrogenase</fullName>
    </submittedName>
</protein>
<dbReference type="PANTHER" id="PTHR43292:SF4">
    <property type="entry name" value="ACYL-COA DEHYDROGENASE FADE34"/>
    <property type="match status" value="1"/>
</dbReference>
<proteinExistence type="inferred from homology"/>
<dbReference type="Gene3D" id="2.40.110.10">
    <property type="entry name" value="Butyryl-CoA Dehydrogenase, subunit A, domain 2"/>
    <property type="match status" value="1"/>
</dbReference>
<keyword evidence="3 6" id="KW-0285">Flavoprotein</keyword>
<dbReference type="GO" id="GO:0005886">
    <property type="term" value="C:plasma membrane"/>
    <property type="evidence" value="ECO:0007669"/>
    <property type="project" value="TreeGrafter"/>
</dbReference>
<dbReference type="SUPFAM" id="SSF56645">
    <property type="entry name" value="Acyl-CoA dehydrogenase NM domain-like"/>
    <property type="match status" value="1"/>
</dbReference>
<dbReference type="Proteomes" id="UP000199323">
    <property type="component" value="Unassembled WGS sequence"/>
</dbReference>
<dbReference type="InterPro" id="IPR006091">
    <property type="entry name" value="Acyl-CoA_Oxase/DH_mid-dom"/>
</dbReference>
<sequence length="394" mass="43459">MAAEKGLRERVRELLAEHGPGAMEPLDFLRARFDAGLAWVHFPEGLGGLGLPRTEQAVVDAELAAAGAPDNDPRRIGIGLGMAAPTILRYGTEEQKSRFLRPLWTGEEVWCQLFSEPGAGSDLAGLRTRAVRDGDDWVVDGQKVWTSSAHNARWAILIARTDPDVPKHRGITYFVCDMTDPGVEVRPLRQITGEAEFNEVFLSGVRIPDAHRLGDVGDGWRVAQTTLMNERVAIGSGQAVPREGGMIGTVAATWRERPELRTPELHDRLMRLWVEAEVARLTGERVRQQLAHGAPGPEGSGLKLAFARLNQQISGLEVELLGEDGLRYGDWTMVRPQIVDFYGRDAGYRYLRAKGNSIEGGTSEILRNIVAERVLGLPSEPRTDKDAAWKDLPR</sequence>
<dbReference type="Pfam" id="PF02770">
    <property type="entry name" value="Acyl-CoA_dh_M"/>
    <property type="match status" value="1"/>
</dbReference>
<evidence type="ECO:0000256" key="4">
    <source>
        <dbReference type="ARBA" id="ARBA00022827"/>
    </source>
</evidence>
<evidence type="ECO:0000256" key="6">
    <source>
        <dbReference type="RuleBase" id="RU362125"/>
    </source>
</evidence>
<comment type="similarity">
    <text evidence="2 6">Belongs to the acyl-CoA dehydrogenase family.</text>
</comment>
<dbReference type="Pfam" id="PF02771">
    <property type="entry name" value="Acyl-CoA_dh_N"/>
    <property type="match status" value="1"/>
</dbReference>
<dbReference type="EMBL" id="FONG01000004">
    <property type="protein sequence ID" value="SFE66005.1"/>
    <property type="molecule type" value="Genomic_DNA"/>
</dbReference>
<evidence type="ECO:0000256" key="1">
    <source>
        <dbReference type="ARBA" id="ARBA00001974"/>
    </source>
</evidence>
<dbReference type="InterPro" id="IPR046373">
    <property type="entry name" value="Acyl-CoA_Oxase/DH_mid-dom_sf"/>
</dbReference>
<dbReference type="STRING" id="380248.SAMN05216251_104272"/>
<dbReference type="InterPro" id="IPR052161">
    <property type="entry name" value="Mycobact_Acyl-CoA_DH"/>
</dbReference>
<dbReference type="GO" id="GO:0050660">
    <property type="term" value="F:flavin adenine dinucleotide binding"/>
    <property type="evidence" value="ECO:0007669"/>
    <property type="project" value="InterPro"/>
</dbReference>
<evidence type="ECO:0000256" key="3">
    <source>
        <dbReference type="ARBA" id="ARBA00022630"/>
    </source>
</evidence>